<feature type="domain" description="Kazal-like" evidence="9">
    <location>
        <begin position="92"/>
        <end position="157"/>
    </location>
</feature>
<dbReference type="PANTHER" id="PTHR14186:SF14">
    <property type="entry name" value="KAZAL-TYPE SERINE PROTEASE INHIBITOR DOMAIN-CONTAINING PROTEIN 1"/>
    <property type="match status" value="1"/>
</dbReference>
<evidence type="ECO:0000256" key="2">
    <source>
        <dbReference type="ARBA" id="ARBA00022525"/>
    </source>
</evidence>
<dbReference type="PROSITE" id="PS50835">
    <property type="entry name" value="IG_LIKE"/>
    <property type="match status" value="1"/>
</dbReference>
<dbReference type="SUPFAM" id="SSF100895">
    <property type="entry name" value="Kazal-type serine protease inhibitors"/>
    <property type="match status" value="1"/>
</dbReference>
<proteinExistence type="predicted"/>
<dbReference type="Ensembl" id="ENSPNAT00000061219.1">
    <property type="protein sequence ID" value="ENSPNAP00000059032.1"/>
    <property type="gene ID" value="ENSPNAG00000023862.2"/>
</dbReference>
<evidence type="ECO:0000256" key="5">
    <source>
        <dbReference type="ARBA" id="ARBA00023319"/>
    </source>
</evidence>
<evidence type="ECO:0000256" key="4">
    <source>
        <dbReference type="ARBA" id="ARBA00023157"/>
    </source>
</evidence>
<dbReference type="CDD" id="cd00104">
    <property type="entry name" value="KAZAL_FS"/>
    <property type="match status" value="1"/>
</dbReference>
<keyword evidence="11" id="KW-1185">Reference proteome</keyword>
<reference evidence="10 11" key="1">
    <citation type="submission" date="2020-10" db="EMBL/GenBank/DDBJ databases">
        <title>Pygocentrus nattereri (red-bellied piranha) genome, fPygNat1, primary haplotype.</title>
        <authorList>
            <person name="Myers G."/>
            <person name="Meyer A."/>
            <person name="Karagic N."/>
            <person name="Pippel M."/>
            <person name="Winkler S."/>
            <person name="Tracey A."/>
            <person name="Wood J."/>
            <person name="Formenti G."/>
            <person name="Howe K."/>
            <person name="Fedrigo O."/>
            <person name="Jarvis E.D."/>
        </authorList>
    </citation>
    <scope>NUCLEOTIDE SEQUENCE [LARGE SCALE GENOMIC DNA]</scope>
</reference>
<dbReference type="InterPro" id="IPR036179">
    <property type="entry name" value="Ig-like_dom_sf"/>
</dbReference>
<sequence>FLHPMSRAAVWWLGVWVGVCVWAAPPHHRGWLRLWEEGESCGECDRSRCPAAPPGCPAGLVRDRCGCCEHCGNAEGQWCDFNSSQEFYGRCGDLLHCQKRPSQARFQWGDPEPRCVCESQGAVCGSDGQTYPNLCQLREASNQLGTTVNLTFNTTPPSAPRISRAPRNSQSYTGHDIVFGCEVTAYPLPRVGWKKKGRDSFLPGDDPHISVQARGGPQPYTVSTWLQIHGLRKLDAGIYVCISHNALGEASASAHLSVLRNGTVFISPPFVAFTASILFRRLTASHSSDPVQFQ</sequence>
<gene>
    <name evidence="10" type="primary">WFDC1</name>
</gene>
<dbReference type="SUPFAM" id="SSF57184">
    <property type="entry name" value="Growth factor receptor domain"/>
    <property type="match status" value="1"/>
</dbReference>
<feature type="signal peptide" evidence="6">
    <location>
        <begin position="1"/>
        <end position="23"/>
    </location>
</feature>
<evidence type="ECO:0000256" key="6">
    <source>
        <dbReference type="SAM" id="SignalP"/>
    </source>
</evidence>
<evidence type="ECO:0000313" key="10">
    <source>
        <dbReference type="Ensembl" id="ENSPNAP00000059032.1"/>
    </source>
</evidence>
<evidence type="ECO:0000256" key="1">
    <source>
        <dbReference type="ARBA" id="ARBA00004613"/>
    </source>
</evidence>
<evidence type="ECO:0008006" key="12">
    <source>
        <dbReference type="Google" id="ProtNLM"/>
    </source>
</evidence>
<reference evidence="10" key="2">
    <citation type="submission" date="2025-08" db="UniProtKB">
        <authorList>
            <consortium name="Ensembl"/>
        </authorList>
    </citation>
    <scope>IDENTIFICATION</scope>
</reference>
<dbReference type="InterPro" id="IPR007110">
    <property type="entry name" value="Ig-like_dom"/>
</dbReference>
<dbReference type="InterPro" id="IPR013783">
    <property type="entry name" value="Ig-like_fold"/>
</dbReference>
<dbReference type="PROSITE" id="PS51465">
    <property type="entry name" value="KAZAL_2"/>
    <property type="match status" value="1"/>
</dbReference>
<dbReference type="SMART" id="SM00121">
    <property type="entry name" value="IB"/>
    <property type="match status" value="1"/>
</dbReference>
<dbReference type="Pfam" id="PF00219">
    <property type="entry name" value="IGFBP"/>
    <property type="match status" value="1"/>
</dbReference>
<dbReference type="InterPro" id="IPR011390">
    <property type="entry name" value="IGFBP_rP_mac25"/>
</dbReference>
<dbReference type="InterPro" id="IPR002350">
    <property type="entry name" value="Kazal_dom"/>
</dbReference>
<dbReference type="InterPro" id="IPR003599">
    <property type="entry name" value="Ig_sub"/>
</dbReference>
<dbReference type="Gene3D" id="3.30.60.30">
    <property type="match status" value="1"/>
</dbReference>
<organism evidence="10 11">
    <name type="scientific">Pygocentrus nattereri</name>
    <name type="common">Red-bellied piranha</name>
    <dbReference type="NCBI Taxonomy" id="42514"/>
    <lineage>
        <taxon>Eukaryota</taxon>
        <taxon>Metazoa</taxon>
        <taxon>Chordata</taxon>
        <taxon>Craniata</taxon>
        <taxon>Vertebrata</taxon>
        <taxon>Euteleostomi</taxon>
        <taxon>Actinopterygii</taxon>
        <taxon>Neopterygii</taxon>
        <taxon>Teleostei</taxon>
        <taxon>Ostariophysi</taxon>
        <taxon>Characiformes</taxon>
        <taxon>Characoidei</taxon>
        <taxon>Pygocentrus</taxon>
    </lineage>
</organism>
<accession>A0AAR2K9B2</accession>
<dbReference type="SMART" id="SM00409">
    <property type="entry name" value="IG"/>
    <property type="match status" value="1"/>
</dbReference>
<dbReference type="GeneTree" id="ENSGT00530000063555"/>
<dbReference type="SUPFAM" id="SSF48726">
    <property type="entry name" value="Immunoglobulin"/>
    <property type="match status" value="1"/>
</dbReference>
<dbReference type="GO" id="GO:0001558">
    <property type="term" value="P:regulation of cell growth"/>
    <property type="evidence" value="ECO:0007669"/>
    <property type="project" value="InterPro"/>
</dbReference>
<dbReference type="Pfam" id="PF07679">
    <property type="entry name" value="I-set"/>
    <property type="match status" value="1"/>
</dbReference>
<dbReference type="Gene3D" id="2.60.40.10">
    <property type="entry name" value="Immunoglobulins"/>
    <property type="match status" value="1"/>
</dbReference>
<dbReference type="FunFam" id="2.60.40.10:FF:000032">
    <property type="entry name" value="palladin isoform X1"/>
    <property type="match status" value="1"/>
</dbReference>
<dbReference type="AlphaFoldDB" id="A0AAR2K9B2"/>
<keyword evidence="4" id="KW-1015">Disulfide bond</keyword>
<dbReference type="InterPro" id="IPR000867">
    <property type="entry name" value="IGFBP-like"/>
</dbReference>
<feature type="domain" description="Ig-like" evidence="7">
    <location>
        <begin position="160"/>
        <end position="257"/>
    </location>
</feature>
<dbReference type="PANTHER" id="PTHR14186">
    <property type="entry name" value="INSULIN-LIKE GROWTH FACTOR BINDING PROTEIN-RELATED"/>
    <property type="match status" value="1"/>
</dbReference>
<dbReference type="GO" id="GO:0009966">
    <property type="term" value="P:regulation of signal transduction"/>
    <property type="evidence" value="ECO:0007669"/>
    <property type="project" value="TreeGrafter"/>
</dbReference>
<dbReference type="GO" id="GO:0005520">
    <property type="term" value="F:insulin-like growth factor binding"/>
    <property type="evidence" value="ECO:0007669"/>
    <property type="project" value="InterPro"/>
</dbReference>
<dbReference type="Gene3D" id="4.10.40.20">
    <property type="match status" value="1"/>
</dbReference>
<dbReference type="SMART" id="SM00280">
    <property type="entry name" value="KAZAL"/>
    <property type="match status" value="1"/>
</dbReference>
<comment type="subcellular location">
    <subcellularLocation>
        <location evidence="1">Secreted</location>
    </subcellularLocation>
</comment>
<dbReference type="InterPro" id="IPR009030">
    <property type="entry name" value="Growth_fac_rcpt_cys_sf"/>
</dbReference>
<evidence type="ECO:0000259" key="7">
    <source>
        <dbReference type="PROSITE" id="PS50835"/>
    </source>
</evidence>
<feature type="chain" id="PRO_5043714547" description="Kazal-type serine peptidase inhibitor domain 3" evidence="6">
    <location>
        <begin position="24"/>
        <end position="294"/>
    </location>
</feature>
<dbReference type="GO" id="GO:0005615">
    <property type="term" value="C:extracellular space"/>
    <property type="evidence" value="ECO:0007669"/>
    <property type="project" value="TreeGrafter"/>
</dbReference>
<feature type="domain" description="IGFBP N-terminal" evidence="8">
    <location>
        <begin position="37"/>
        <end position="118"/>
    </location>
</feature>
<evidence type="ECO:0000259" key="8">
    <source>
        <dbReference type="PROSITE" id="PS51323"/>
    </source>
</evidence>
<dbReference type="Proteomes" id="UP001501920">
    <property type="component" value="Chromosome 10"/>
</dbReference>
<dbReference type="InterPro" id="IPR036058">
    <property type="entry name" value="Kazal_dom_sf"/>
</dbReference>
<evidence type="ECO:0000313" key="11">
    <source>
        <dbReference type="Proteomes" id="UP001501920"/>
    </source>
</evidence>
<dbReference type="Pfam" id="PF07648">
    <property type="entry name" value="Kazal_2"/>
    <property type="match status" value="1"/>
</dbReference>
<evidence type="ECO:0000259" key="9">
    <source>
        <dbReference type="PROSITE" id="PS51465"/>
    </source>
</evidence>
<keyword evidence="5" id="KW-0393">Immunoglobulin domain</keyword>
<name>A0AAR2K9B2_PYGNA</name>
<keyword evidence="3 6" id="KW-0732">Signal</keyword>
<reference evidence="10" key="3">
    <citation type="submission" date="2025-09" db="UniProtKB">
        <authorList>
            <consortium name="Ensembl"/>
        </authorList>
    </citation>
    <scope>IDENTIFICATION</scope>
</reference>
<evidence type="ECO:0000256" key="3">
    <source>
        <dbReference type="ARBA" id="ARBA00022729"/>
    </source>
</evidence>
<dbReference type="InterPro" id="IPR013098">
    <property type="entry name" value="Ig_I-set"/>
</dbReference>
<dbReference type="PROSITE" id="PS51323">
    <property type="entry name" value="IGFBP_N_2"/>
    <property type="match status" value="1"/>
</dbReference>
<protein>
    <recommendedName>
        <fullName evidence="12">Kazal-type serine peptidase inhibitor domain 3</fullName>
    </recommendedName>
</protein>
<keyword evidence="2" id="KW-0964">Secreted</keyword>